<evidence type="ECO:0000313" key="3">
    <source>
        <dbReference type="EMBL" id="SJZ56590.1"/>
    </source>
</evidence>
<dbReference type="SUPFAM" id="SSF52540">
    <property type="entry name" value="P-loop containing nucleoside triphosphate hydrolases"/>
    <property type="match status" value="1"/>
</dbReference>
<dbReference type="Gene3D" id="3.40.50.300">
    <property type="entry name" value="P-loop containing nucleotide triphosphate hydrolases"/>
    <property type="match status" value="2"/>
</dbReference>
<gene>
    <name evidence="3" type="ORF">SAMN02745110_00861</name>
</gene>
<feature type="coiled-coil region" evidence="1">
    <location>
        <begin position="93"/>
        <end position="127"/>
    </location>
</feature>
<evidence type="ECO:0000313" key="4">
    <source>
        <dbReference type="Proteomes" id="UP000189857"/>
    </source>
</evidence>
<name>A0A1T4LPE3_9FIRM</name>
<evidence type="ECO:0000256" key="1">
    <source>
        <dbReference type="SAM" id="Coils"/>
    </source>
</evidence>
<dbReference type="InterPro" id="IPR027417">
    <property type="entry name" value="P-loop_NTPase"/>
</dbReference>
<protein>
    <submittedName>
        <fullName evidence="3">Wobble nucleotide-excising tRNase</fullName>
    </submittedName>
</protein>
<keyword evidence="4" id="KW-1185">Reference proteome</keyword>
<evidence type="ECO:0000259" key="2">
    <source>
        <dbReference type="Pfam" id="PF13166"/>
    </source>
</evidence>
<dbReference type="AlphaFoldDB" id="A0A1T4LPE3"/>
<reference evidence="3 4" key="1">
    <citation type="submission" date="2017-02" db="EMBL/GenBank/DDBJ databases">
        <authorList>
            <person name="Peterson S.W."/>
        </authorList>
    </citation>
    <scope>NUCLEOTIDE SEQUENCE [LARGE SCALE GENOMIC DNA]</scope>
    <source>
        <strain evidence="3 4">ATCC 17233</strain>
    </source>
</reference>
<accession>A0A1T4LPE3</accession>
<dbReference type="OrthoDB" id="1779972at2"/>
<dbReference type="InterPro" id="IPR026866">
    <property type="entry name" value="CR006_AAA"/>
</dbReference>
<keyword evidence="1" id="KW-0175">Coiled coil</keyword>
<dbReference type="RefSeq" id="WP_078786719.1">
    <property type="nucleotide sequence ID" value="NZ_FMTO01000004.1"/>
</dbReference>
<dbReference type="Proteomes" id="UP000189857">
    <property type="component" value="Unassembled WGS sequence"/>
</dbReference>
<proteinExistence type="predicted"/>
<organism evidence="3 4">
    <name type="scientific">Eubacterium ruminantium</name>
    <dbReference type="NCBI Taxonomy" id="42322"/>
    <lineage>
        <taxon>Bacteria</taxon>
        <taxon>Bacillati</taxon>
        <taxon>Bacillota</taxon>
        <taxon>Clostridia</taxon>
        <taxon>Eubacteriales</taxon>
        <taxon>Eubacteriaceae</taxon>
        <taxon>Eubacterium</taxon>
    </lineage>
</organism>
<dbReference type="Pfam" id="PF13166">
    <property type="entry name" value="AAA_13"/>
    <property type="match status" value="1"/>
</dbReference>
<feature type="domain" description="Protein CR006 P-loop" evidence="2">
    <location>
        <begin position="12"/>
        <end position="709"/>
    </location>
</feature>
<dbReference type="EMBL" id="FUXA01000006">
    <property type="protein sequence ID" value="SJZ56590.1"/>
    <property type="molecule type" value="Genomic_DNA"/>
</dbReference>
<sequence length="723" mass="84209">MISKMVLKEVASYKKEAVLETDKKVNLIYGLNGTGKSTFSNFLYDQTGARFSQCRVEGLEDNDTILVYNQRFVQDTFYEPQGIHGIFTLSKGNAEAKKAIDNASAEMKKLIEQKRKIEEKKAKDEQKHLSEIEEYKKQVWKIKTEYTGGDRVLEFCLDGLKGNKDTLFKHLISIEKPEGEMDYSVDDLKKEAQQLQGEAQSKHPLSKLLINVDDIEQSELLSKVIVGNKNSSVATVIEELGNSDWVNTGIKFVHIDGEKGVCPFCQQETITQKFLDQISAYFDESYNQDKLQIEQMISRYEAEIKRVTVFLDAIKEDAFLEKMKKEIENLSANFTSVSEQNLNTLREKAKNLSIQISLQPIEEIIASVNSIIEKANSEIALYNQRIADINGSKSKIRGRFWQLMRKEHNSVIELYLANEKAYEQSVKQSQKDLQTKITEINTNTALIEENRKKTVNIDEAVENIKNGLIDIGITDFTIEKYSEEEALYRLKREDSDDDVFKTLSEGEKMVISFLYFIELCKGESTAEKASNKKIVVIDDPISSLSHIYVFNIGRLIHNEFLRTEKYDQLFILTHSLYFFYELTNTNHNERKKTQKLFRLCKNIESSYFEDMKYEDIQNDYQAYWHIIKDEKQAPALIANCMRNVMEYFFNFVEKQDFAQVFQRPELQETSYMAFNRYMNRESHSKGQNIFDIKEFDYNSFRQAFKKVFEIEGYIDHYNKMICI</sequence>